<sequence length="256" mass="29006">MLITYENPFEGEEEGCRRCERRGREMDKEAMERYLLSMFWESDRDEVAALVDGPALAWKCGSRSRTAAVGCNKKRLLSKQLSMKETKREVKWEKRRRQILQSRHMMTERGGKEEEEEDEDEAGDGGERRATKRVRNLTDEDLDELRGSIELGFGFNEEEGGHDLLDTLPALDLYFAVNRQLSDIKIPFSPSPMTSPTTASTPSTLCGSPSPRSPDEHSGGPSESWKICNPGDDPQHVKTRLRHWAQAVACSVRQSS</sequence>
<feature type="compositionally biased region" description="Acidic residues" evidence="1">
    <location>
        <begin position="113"/>
        <end position="124"/>
    </location>
</feature>
<name>A0A804KZE6_MUSAM</name>
<dbReference type="PANTHER" id="PTHR31865">
    <property type="entry name" value="OSJNBA0071G03.3 PROTEIN"/>
    <property type="match status" value="1"/>
</dbReference>
<evidence type="ECO:0000313" key="4">
    <source>
        <dbReference type="Proteomes" id="UP000012960"/>
    </source>
</evidence>
<dbReference type="InterPro" id="IPR012881">
    <property type="entry name" value="DUF1685"/>
</dbReference>
<evidence type="ECO:0000313" key="2">
    <source>
        <dbReference type="EMBL" id="CAG1854373.1"/>
    </source>
</evidence>
<dbReference type="Gramene" id="Ma10_t23120.1">
    <property type="protein sequence ID" value="Ma10_p23120.1"/>
    <property type="gene ID" value="Ma10_g23120"/>
</dbReference>
<dbReference type="AlphaFoldDB" id="A0A804KZE6"/>
<dbReference type="Proteomes" id="UP000012960">
    <property type="component" value="Unplaced"/>
</dbReference>
<gene>
    <name evidence="2" type="ORF">GSMUA_325990.1</name>
</gene>
<dbReference type="EMBL" id="HG996476">
    <property type="protein sequence ID" value="CAG1854373.1"/>
    <property type="molecule type" value="Genomic_DNA"/>
</dbReference>
<feature type="compositionally biased region" description="Low complexity" evidence="1">
    <location>
        <begin position="187"/>
        <end position="204"/>
    </location>
</feature>
<reference evidence="3" key="2">
    <citation type="submission" date="2021-05" db="UniProtKB">
        <authorList>
            <consortium name="EnsemblPlants"/>
        </authorList>
    </citation>
    <scope>IDENTIFICATION</scope>
    <source>
        <strain evidence="3">subsp. malaccensis</strain>
    </source>
</reference>
<proteinExistence type="predicted"/>
<dbReference type="EnsemblPlants" id="Ma10_t23120.1">
    <property type="protein sequence ID" value="Ma10_p23120.1"/>
    <property type="gene ID" value="Ma10_g23120"/>
</dbReference>
<dbReference type="FunCoup" id="A0A804KZE6">
    <property type="interactions" value="3016"/>
</dbReference>
<organism evidence="3 4">
    <name type="scientific">Musa acuminata subsp. malaccensis</name>
    <name type="common">Wild banana</name>
    <name type="synonym">Musa malaccensis</name>
    <dbReference type="NCBI Taxonomy" id="214687"/>
    <lineage>
        <taxon>Eukaryota</taxon>
        <taxon>Viridiplantae</taxon>
        <taxon>Streptophyta</taxon>
        <taxon>Embryophyta</taxon>
        <taxon>Tracheophyta</taxon>
        <taxon>Spermatophyta</taxon>
        <taxon>Magnoliopsida</taxon>
        <taxon>Liliopsida</taxon>
        <taxon>Zingiberales</taxon>
        <taxon>Musaceae</taxon>
        <taxon>Musa</taxon>
    </lineage>
</organism>
<dbReference type="Pfam" id="PF07939">
    <property type="entry name" value="DUF1685"/>
    <property type="match status" value="1"/>
</dbReference>
<accession>A0A804KZE6</accession>
<feature type="region of interest" description="Disordered" evidence="1">
    <location>
        <begin position="101"/>
        <end position="135"/>
    </location>
</feature>
<protein>
    <submittedName>
        <fullName evidence="2">(wild Malaysian banana) hypothetical protein</fullName>
    </submittedName>
</protein>
<feature type="region of interest" description="Disordered" evidence="1">
    <location>
        <begin position="186"/>
        <end position="233"/>
    </location>
</feature>
<dbReference type="OrthoDB" id="774719at2759"/>
<keyword evidence="4" id="KW-1185">Reference proteome</keyword>
<evidence type="ECO:0000256" key="1">
    <source>
        <dbReference type="SAM" id="MobiDB-lite"/>
    </source>
</evidence>
<evidence type="ECO:0000313" key="3">
    <source>
        <dbReference type="EnsemblPlants" id="Ma10_p23120.1"/>
    </source>
</evidence>
<dbReference type="OMA" id="SGGQNLC"/>
<reference evidence="2" key="1">
    <citation type="submission" date="2021-03" db="EMBL/GenBank/DDBJ databases">
        <authorList>
            <consortium name="Genoscope - CEA"/>
            <person name="William W."/>
        </authorList>
    </citation>
    <scope>NUCLEOTIDE SEQUENCE</scope>
    <source>
        <strain evidence="2">Doubled-haploid Pahang</strain>
    </source>
</reference>
<dbReference type="PANTHER" id="PTHR31865:SF3">
    <property type="entry name" value="PHOSPHODIESTERASE EPSILON-1, PUTATIVE (DUF1685)-RELATED"/>
    <property type="match status" value="1"/>
</dbReference>